<dbReference type="Proteomes" id="UP001165042">
    <property type="component" value="Unassembled WGS sequence"/>
</dbReference>
<keyword evidence="1" id="KW-0472">Membrane</keyword>
<reference evidence="2" key="1">
    <citation type="submission" date="2023-02" db="EMBL/GenBank/DDBJ databases">
        <title>Actinokineospora globicatena NBRC 15670.</title>
        <authorList>
            <person name="Ichikawa N."/>
            <person name="Sato H."/>
            <person name="Tonouchi N."/>
        </authorList>
    </citation>
    <scope>NUCLEOTIDE SEQUENCE</scope>
    <source>
        <strain evidence="2">NBRC 15670</strain>
    </source>
</reference>
<name>A0A9W6V8I3_9PSEU</name>
<protein>
    <submittedName>
        <fullName evidence="2">Uncharacterized protein</fullName>
    </submittedName>
</protein>
<feature type="transmembrane region" description="Helical" evidence="1">
    <location>
        <begin position="7"/>
        <end position="29"/>
    </location>
</feature>
<sequence length="148" mass="17365">MIPRLRFATAYWSGITVMWLLLAAMYYYYGWGYRSDGASVWAAAMAVLFLVFAVWTAVLIVDVGPVYIRDGKLEFREKLRRRSLHRDDIESWKWTRYQQVRCNPRRYVTLTLTNGRTLSLRHRYFSSTTPAGRHANATLRAFFAPKSQ</sequence>
<dbReference type="RefSeq" id="WP_285607590.1">
    <property type="nucleotide sequence ID" value="NZ_BSSD01000001.1"/>
</dbReference>
<keyword evidence="1" id="KW-1133">Transmembrane helix</keyword>
<keyword evidence="1" id="KW-0812">Transmembrane</keyword>
<evidence type="ECO:0000313" key="2">
    <source>
        <dbReference type="EMBL" id="GLW89973.1"/>
    </source>
</evidence>
<dbReference type="AlphaFoldDB" id="A0A9W6V8I3"/>
<feature type="transmembrane region" description="Helical" evidence="1">
    <location>
        <begin position="41"/>
        <end position="68"/>
    </location>
</feature>
<gene>
    <name evidence="2" type="ORF">Aglo03_07890</name>
</gene>
<dbReference type="EMBL" id="BSSD01000001">
    <property type="protein sequence ID" value="GLW89973.1"/>
    <property type="molecule type" value="Genomic_DNA"/>
</dbReference>
<comment type="caution">
    <text evidence="2">The sequence shown here is derived from an EMBL/GenBank/DDBJ whole genome shotgun (WGS) entry which is preliminary data.</text>
</comment>
<evidence type="ECO:0000313" key="3">
    <source>
        <dbReference type="Proteomes" id="UP001165042"/>
    </source>
</evidence>
<organism evidence="2 3">
    <name type="scientific">Actinokineospora globicatena</name>
    <dbReference type="NCBI Taxonomy" id="103729"/>
    <lineage>
        <taxon>Bacteria</taxon>
        <taxon>Bacillati</taxon>
        <taxon>Actinomycetota</taxon>
        <taxon>Actinomycetes</taxon>
        <taxon>Pseudonocardiales</taxon>
        <taxon>Pseudonocardiaceae</taxon>
        <taxon>Actinokineospora</taxon>
    </lineage>
</organism>
<accession>A0A9W6V8I3</accession>
<proteinExistence type="predicted"/>
<evidence type="ECO:0000256" key="1">
    <source>
        <dbReference type="SAM" id="Phobius"/>
    </source>
</evidence>
<keyword evidence="3" id="KW-1185">Reference proteome</keyword>